<proteinExistence type="predicted"/>
<reference evidence="2 3" key="1">
    <citation type="submission" date="2016-10" db="EMBL/GenBank/DDBJ databases">
        <authorList>
            <person name="de Groot N.N."/>
        </authorList>
    </citation>
    <scope>NUCLEOTIDE SEQUENCE [LARGE SCALE GENOMIC DNA]</scope>
    <source>
        <strain evidence="2 3">DSM 20117</strain>
    </source>
</reference>
<feature type="region of interest" description="Disordered" evidence="1">
    <location>
        <begin position="96"/>
        <end position="146"/>
    </location>
</feature>
<organism evidence="2 3">
    <name type="scientific">Crystallibacter crystallopoietes</name>
    <dbReference type="NCBI Taxonomy" id="37928"/>
    <lineage>
        <taxon>Bacteria</taxon>
        <taxon>Bacillati</taxon>
        <taxon>Actinomycetota</taxon>
        <taxon>Actinomycetes</taxon>
        <taxon>Micrococcales</taxon>
        <taxon>Micrococcaceae</taxon>
        <taxon>Crystallibacter</taxon>
    </lineage>
</organism>
<gene>
    <name evidence="2" type="ORF">SAMN04489742_0193</name>
</gene>
<dbReference type="EMBL" id="FNKH01000001">
    <property type="protein sequence ID" value="SDQ03816.1"/>
    <property type="molecule type" value="Genomic_DNA"/>
</dbReference>
<dbReference type="AlphaFoldDB" id="A0A1H0XMG5"/>
<name>A0A1H0XMG5_9MICC</name>
<protein>
    <submittedName>
        <fullName evidence="2">Uncharacterized protein</fullName>
    </submittedName>
</protein>
<evidence type="ECO:0000313" key="2">
    <source>
        <dbReference type="EMBL" id="SDQ03816.1"/>
    </source>
</evidence>
<accession>A0A1H0XMG5</accession>
<evidence type="ECO:0000313" key="3">
    <source>
        <dbReference type="Proteomes" id="UP000181917"/>
    </source>
</evidence>
<dbReference type="Proteomes" id="UP000181917">
    <property type="component" value="Unassembled WGS sequence"/>
</dbReference>
<sequence>MSDVDAILPFFPDWFRFDPQVPPRSLRGGTAAVCAVSARCNLDVVAGEAMVRGADHRFCPWVCADVYGCNLRCEPICERFPHCSDVPADHVDDRRAASNHRRVSRPPATPQHAAPRNRTHRPAGSTRRSSFAVGARAPTSGHSHCDRTRAVPCTVPDGLHQYRHDDPSRCRPDPCRLPGRWSCRRVPLWSVDPLPRAPSYPARLIDILVELQIHAVLGLILIRSGAPLISAYATSQQGATRSMTRPSQGCCCGPMPNYRSSSCSSYACRAGTQATVGMRV</sequence>
<evidence type="ECO:0000256" key="1">
    <source>
        <dbReference type="SAM" id="MobiDB-lite"/>
    </source>
</evidence>
<keyword evidence="3" id="KW-1185">Reference proteome</keyword>